<dbReference type="Proteomes" id="UP001415857">
    <property type="component" value="Unassembled WGS sequence"/>
</dbReference>
<accession>A0AAP0RJ73</accession>
<sequence>MARNGRLAPITYSDWRAMPVSYKEDMMSKVQERFDFDPSLVRWIGRSLSRKWSNWKAYLKKKYYDEPESDEELDSRVVPAQWPILVSFWDSVEGKTRSETNKFSRSQQKINHTTGTKSFARFNEEQTLEGGIPKNDVYSQVMGEEKNGFVKPLGLGPTRSTVWGLTCNDFKSHRMTSEPSRAADEDAHRIREERQDKIMQGMVQKIEELVQGQQLLQAKVAELTSSTGSRQVPDAYSDPETYADQPIVHSSSSNHPVPSRGVEGQLNLLRKEMQDYIFRCVVEAKRMV</sequence>
<feature type="compositionally biased region" description="Low complexity" evidence="1">
    <location>
        <begin position="248"/>
        <end position="259"/>
    </location>
</feature>
<dbReference type="PANTHER" id="PTHR33144">
    <property type="entry name" value="OS10G0409366 PROTEIN-RELATED"/>
    <property type="match status" value="1"/>
</dbReference>
<dbReference type="Pfam" id="PF03004">
    <property type="entry name" value="Transposase_24"/>
    <property type="match status" value="1"/>
</dbReference>
<organism evidence="2 3">
    <name type="scientific">Liquidambar formosana</name>
    <name type="common">Formosan gum</name>
    <dbReference type="NCBI Taxonomy" id="63359"/>
    <lineage>
        <taxon>Eukaryota</taxon>
        <taxon>Viridiplantae</taxon>
        <taxon>Streptophyta</taxon>
        <taxon>Embryophyta</taxon>
        <taxon>Tracheophyta</taxon>
        <taxon>Spermatophyta</taxon>
        <taxon>Magnoliopsida</taxon>
        <taxon>eudicotyledons</taxon>
        <taxon>Gunneridae</taxon>
        <taxon>Pentapetalae</taxon>
        <taxon>Saxifragales</taxon>
        <taxon>Altingiaceae</taxon>
        <taxon>Liquidambar</taxon>
    </lineage>
</organism>
<dbReference type="EMBL" id="JBBPBK010000009">
    <property type="protein sequence ID" value="KAK9278344.1"/>
    <property type="molecule type" value="Genomic_DNA"/>
</dbReference>
<evidence type="ECO:0000256" key="1">
    <source>
        <dbReference type="SAM" id="MobiDB-lite"/>
    </source>
</evidence>
<gene>
    <name evidence="2" type="ORF">L1049_027909</name>
</gene>
<dbReference type="InterPro" id="IPR004252">
    <property type="entry name" value="Probable_transposase_24"/>
</dbReference>
<proteinExistence type="predicted"/>
<protein>
    <recommendedName>
        <fullName evidence="4">Transposase</fullName>
    </recommendedName>
</protein>
<comment type="caution">
    <text evidence="2">The sequence shown here is derived from an EMBL/GenBank/DDBJ whole genome shotgun (WGS) entry which is preliminary data.</text>
</comment>
<feature type="region of interest" description="Disordered" evidence="1">
    <location>
        <begin position="224"/>
        <end position="260"/>
    </location>
</feature>
<evidence type="ECO:0000313" key="2">
    <source>
        <dbReference type="EMBL" id="KAK9278344.1"/>
    </source>
</evidence>
<evidence type="ECO:0008006" key="4">
    <source>
        <dbReference type="Google" id="ProtNLM"/>
    </source>
</evidence>
<dbReference type="PANTHER" id="PTHR33144:SF48">
    <property type="entry name" value="PLANT TRANSPOSASE (PTTA_EN_SPM FAMILY)"/>
    <property type="match status" value="1"/>
</dbReference>
<evidence type="ECO:0000313" key="3">
    <source>
        <dbReference type="Proteomes" id="UP001415857"/>
    </source>
</evidence>
<name>A0AAP0RJ73_LIQFO</name>
<keyword evidence="3" id="KW-1185">Reference proteome</keyword>
<dbReference type="AlphaFoldDB" id="A0AAP0RJ73"/>
<reference evidence="2 3" key="1">
    <citation type="journal article" date="2024" name="Plant J.">
        <title>Genome sequences and population genomics reveal climatic adaptation and genomic divergence between two closely related sweetgum species.</title>
        <authorList>
            <person name="Xu W.Q."/>
            <person name="Ren C.Q."/>
            <person name="Zhang X.Y."/>
            <person name="Comes H.P."/>
            <person name="Liu X.H."/>
            <person name="Li Y.G."/>
            <person name="Kettle C.J."/>
            <person name="Jalonen R."/>
            <person name="Gaisberger H."/>
            <person name="Ma Y.Z."/>
            <person name="Qiu Y.X."/>
        </authorList>
    </citation>
    <scope>NUCLEOTIDE SEQUENCE [LARGE SCALE GENOMIC DNA]</scope>
    <source>
        <strain evidence="2">Hangzhou</strain>
    </source>
</reference>